<evidence type="ECO:0000313" key="5">
    <source>
        <dbReference type="Proteomes" id="UP000646244"/>
    </source>
</evidence>
<dbReference type="InterPro" id="IPR003779">
    <property type="entry name" value="CMD-like"/>
</dbReference>
<dbReference type="Pfam" id="PF02627">
    <property type="entry name" value="CMD"/>
    <property type="match status" value="1"/>
</dbReference>
<dbReference type="Gene3D" id="1.20.1290.10">
    <property type="entry name" value="AhpD-like"/>
    <property type="match status" value="1"/>
</dbReference>
<gene>
    <name evidence="4" type="ORF">GCM10010507_33510</name>
</gene>
<dbReference type="InterPro" id="IPR052512">
    <property type="entry name" value="4CMD/NDH-1_regulator"/>
</dbReference>
<feature type="compositionally biased region" description="Gly residues" evidence="1">
    <location>
        <begin position="387"/>
        <end position="407"/>
    </location>
</feature>
<evidence type="ECO:0008006" key="6">
    <source>
        <dbReference type="Google" id="ProtNLM"/>
    </source>
</evidence>
<proteinExistence type="predicted"/>
<dbReference type="Proteomes" id="UP000646244">
    <property type="component" value="Unassembled WGS sequence"/>
</dbReference>
<protein>
    <recommendedName>
        <fullName evidence="6">3-oxoadipate enol-lactonase</fullName>
    </recommendedName>
</protein>
<dbReference type="Pfam" id="PF00561">
    <property type="entry name" value="Abhydrolase_1"/>
    <property type="match status" value="1"/>
</dbReference>
<feature type="domain" description="Carboxymuconolactone decarboxylase-like" evidence="3">
    <location>
        <begin position="493"/>
        <end position="574"/>
    </location>
</feature>
<dbReference type="PRINTS" id="PR00111">
    <property type="entry name" value="ABHYDROLASE"/>
</dbReference>
<feature type="compositionally biased region" description="Low complexity" evidence="1">
    <location>
        <begin position="273"/>
        <end position="284"/>
    </location>
</feature>
<feature type="compositionally biased region" description="Gly residues" evidence="1">
    <location>
        <begin position="423"/>
        <end position="441"/>
    </location>
</feature>
<feature type="region of interest" description="Disordered" evidence="1">
    <location>
        <begin position="319"/>
        <end position="462"/>
    </location>
</feature>
<dbReference type="InterPro" id="IPR000073">
    <property type="entry name" value="AB_hydrolase_1"/>
</dbReference>
<comment type="caution">
    <text evidence="4">The sequence shown here is derived from an EMBL/GenBank/DDBJ whole genome shotgun (WGS) entry which is preliminary data.</text>
</comment>
<evidence type="ECO:0000256" key="1">
    <source>
        <dbReference type="SAM" id="MobiDB-lite"/>
    </source>
</evidence>
<dbReference type="PANTHER" id="PTHR33570:SF2">
    <property type="entry name" value="CARBOXYMUCONOLACTONE DECARBOXYLASE-LIKE DOMAIN-CONTAINING PROTEIN"/>
    <property type="match status" value="1"/>
</dbReference>
<dbReference type="GO" id="GO:0051920">
    <property type="term" value="F:peroxiredoxin activity"/>
    <property type="evidence" value="ECO:0007669"/>
    <property type="project" value="InterPro"/>
</dbReference>
<feature type="domain" description="AB hydrolase-1" evidence="2">
    <location>
        <begin position="27"/>
        <end position="127"/>
    </location>
</feature>
<reference evidence="4" key="1">
    <citation type="journal article" date="2014" name="Int. J. Syst. Evol. Microbiol.">
        <title>Complete genome sequence of Corynebacterium casei LMG S-19264T (=DSM 44701T), isolated from a smear-ripened cheese.</title>
        <authorList>
            <consortium name="US DOE Joint Genome Institute (JGI-PGF)"/>
            <person name="Walter F."/>
            <person name="Albersmeier A."/>
            <person name="Kalinowski J."/>
            <person name="Ruckert C."/>
        </authorList>
    </citation>
    <scope>NUCLEOTIDE SEQUENCE</scope>
    <source>
        <strain evidence="4">JCM 4633</strain>
    </source>
</reference>
<evidence type="ECO:0000259" key="3">
    <source>
        <dbReference type="Pfam" id="PF02627"/>
    </source>
</evidence>
<name>A0A918TPX7_STRCJ</name>
<accession>A0A918TPX7</accession>
<feature type="compositionally biased region" description="Low complexity" evidence="1">
    <location>
        <begin position="408"/>
        <end position="422"/>
    </location>
</feature>
<feature type="region of interest" description="Disordered" evidence="1">
    <location>
        <begin position="273"/>
        <end position="297"/>
    </location>
</feature>
<sequence length="584" mass="58056">MARVSEQQTRSSQQSLQHRFDGPEDAPVLVLGPALGTTWHMWDRQVPELTRHWRVLRFDLPGHGGAPAEPAATVGDLADRLLATLDGLGVERFGYVGCCVSGAVGTDLALRHPHRLASLAVVGSAAHFAVADRWGPRAAEVRANGLEPVALSAPERWFTPAFGGAQPAIVDWAVQMVRTTDLHSYAAACEALAAFDARAELGRIGAPTLVIVGSDDQVTPAAEARVLVAGIHDARLAVVPAARHLTPVEQPAAVTDLLVRHFSAPWQPAPAPAGFGAPPASSAGAGAGTGPAAGAAATAPVPGAVGDGVSVPQPAVVEPSAAAADAGEPGGGPRPVPGFGPGPAVVPGAVPAPAPVPDPATAGVPSGPVSRENGNPYATPSATPGGTAPGHGTGAGTATGTGTGVGTGTDTKTGTGTSTSTGTGIGAGTGTRTGAGSGTGIETGTDTGARKGAGTGAPSAAEADPYAAGLRIRAEVLGGEDRSRERTGFGAAYEDFVTRMTWGGTWARPGLDRRTRFLLTLTALTAGGHLDELAVHVRAALSAGVTADEIEETLLHAATYCGVPAAGAAISVAARVVAQEAPAS</sequence>
<dbReference type="PANTHER" id="PTHR33570">
    <property type="entry name" value="4-CARBOXYMUCONOLACTONE DECARBOXYLASE FAMILY PROTEIN"/>
    <property type="match status" value="1"/>
</dbReference>
<reference evidence="4" key="2">
    <citation type="submission" date="2020-09" db="EMBL/GenBank/DDBJ databases">
        <authorList>
            <person name="Sun Q."/>
            <person name="Ohkuma M."/>
        </authorList>
    </citation>
    <scope>NUCLEOTIDE SEQUENCE</scope>
    <source>
        <strain evidence="4">JCM 4633</strain>
    </source>
</reference>
<dbReference type="AlphaFoldDB" id="A0A918TPX7"/>
<evidence type="ECO:0000259" key="2">
    <source>
        <dbReference type="Pfam" id="PF00561"/>
    </source>
</evidence>
<feature type="compositionally biased region" description="Polar residues" evidence="1">
    <location>
        <begin position="1"/>
        <end position="17"/>
    </location>
</feature>
<dbReference type="InterPro" id="IPR029032">
    <property type="entry name" value="AhpD-like"/>
</dbReference>
<dbReference type="SUPFAM" id="SSF69118">
    <property type="entry name" value="AhpD-like"/>
    <property type="match status" value="1"/>
</dbReference>
<organism evidence="4 5">
    <name type="scientific">Streptomyces cinnamoneus</name>
    <name type="common">Streptoverticillium cinnamoneum</name>
    <dbReference type="NCBI Taxonomy" id="53446"/>
    <lineage>
        <taxon>Bacteria</taxon>
        <taxon>Bacillati</taxon>
        <taxon>Actinomycetota</taxon>
        <taxon>Actinomycetes</taxon>
        <taxon>Kitasatosporales</taxon>
        <taxon>Streptomycetaceae</taxon>
        <taxon>Streptomyces</taxon>
        <taxon>Streptomyces cinnamoneus group</taxon>
    </lineage>
</organism>
<dbReference type="Gene3D" id="3.40.50.1820">
    <property type="entry name" value="alpha/beta hydrolase"/>
    <property type="match status" value="1"/>
</dbReference>
<dbReference type="EMBL" id="BMVB01000010">
    <property type="protein sequence ID" value="GHC54653.1"/>
    <property type="molecule type" value="Genomic_DNA"/>
</dbReference>
<dbReference type="SUPFAM" id="SSF53474">
    <property type="entry name" value="alpha/beta-Hydrolases"/>
    <property type="match status" value="1"/>
</dbReference>
<feature type="region of interest" description="Disordered" evidence="1">
    <location>
        <begin position="1"/>
        <end position="24"/>
    </location>
</feature>
<dbReference type="InterPro" id="IPR029058">
    <property type="entry name" value="AB_hydrolase_fold"/>
</dbReference>
<evidence type="ECO:0000313" key="4">
    <source>
        <dbReference type="EMBL" id="GHC54653.1"/>
    </source>
</evidence>